<dbReference type="EMBL" id="JAPZLT010000011">
    <property type="protein sequence ID" value="MCZ7911474.1"/>
    <property type="molecule type" value="Genomic_DNA"/>
</dbReference>
<dbReference type="GO" id="GO:0043565">
    <property type="term" value="F:sequence-specific DNA binding"/>
    <property type="evidence" value="ECO:0007669"/>
    <property type="project" value="InterPro"/>
</dbReference>
<dbReference type="SUPFAM" id="SSF46689">
    <property type="entry name" value="Homeodomain-like"/>
    <property type="match status" value="1"/>
</dbReference>
<evidence type="ECO:0000256" key="1">
    <source>
        <dbReference type="ARBA" id="ARBA00023015"/>
    </source>
</evidence>
<dbReference type="PANTHER" id="PTHR11019:SF199">
    <property type="entry name" value="HTH-TYPE TRANSCRIPTIONAL REGULATOR NIMR"/>
    <property type="match status" value="1"/>
</dbReference>
<evidence type="ECO:0000259" key="3">
    <source>
        <dbReference type="PROSITE" id="PS01124"/>
    </source>
</evidence>
<dbReference type="Gene3D" id="1.10.10.60">
    <property type="entry name" value="Homeodomain-like"/>
    <property type="match status" value="1"/>
</dbReference>
<keyword evidence="5" id="KW-1185">Reference proteome</keyword>
<evidence type="ECO:0000313" key="4">
    <source>
        <dbReference type="EMBL" id="MCZ7911474.1"/>
    </source>
</evidence>
<dbReference type="PROSITE" id="PS01124">
    <property type="entry name" value="HTH_ARAC_FAMILY_2"/>
    <property type="match status" value="1"/>
</dbReference>
<keyword evidence="2" id="KW-0804">Transcription</keyword>
<reference evidence="4" key="1">
    <citation type="submission" date="2022-12" db="EMBL/GenBank/DDBJ databases">
        <title>Draft genome sequences of 22 rhizogenic Agrobacterium biovar 1 strains, the causative agent of hairy root disease.</title>
        <authorList>
            <person name="Kim N."/>
            <person name="Vargas P."/>
            <person name="Rediers H."/>
        </authorList>
    </citation>
    <scope>NUCLEOTIDE SEQUENCE</scope>
    <source>
        <strain evidence="4">ST07.17.026</strain>
    </source>
</reference>
<organism evidence="4 5">
    <name type="scientific">Agrobacterium leguminum</name>
    <dbReference type="NCBI Taxonomy" id="2792015"/>
    <lineage>
        <taxon>Bacteria</taxon>
        <taxon>Pseudomonadati</taxon>
        <taxon>Pseudomonadota</taxon>
        <taxon>Alphaproteobacteria</taxon>
        <taxon>Hyphomicrobiales</taxon>
        <taxon>Rhizobiaceae</taxon>
        <taxon>Rhizobium/Agrobacterium group</taxon>
        <taxon>Agrobacterium</taxon>
    </lineage>
</organism>
<name>A0A9X3KHB6_9HYPH</name>
<sequence>MLSDGFPVQTVSHKLGYSTNSAFIAMFQAATGATPNAFRGLARDEDETSN</sequence>
<dbReference type="RefSeq" id="WP_269832294.1">
    <property type="nucleotide sequence ID" value="NZ_JAPZLT010000011.1"/>
</dbReference>
<evidence type="ECO:0000313" key="5">
    <source>
        <dbReference type="Proteomes" id="UP001151309"/>
    </source>
</evidence>
<gene>
    <name evidence="4" type="ORF">O9X94_19290</name>
</gene>
<dbReference type="InterPro" id="IPR018060">
    <property type="entry name" value="HTH_AraC"/>
</dbReference>
<dbReference type="GO" id="GO:0003700">
    <property type="term" value="F:DNA-binding transcription factor activity"/>
    <property type="evidence" value="ECO:0007669"/>
    <property type="project" value="InterPro"/>
</dbReference>
<dbReference type="InterPro" id="IPR009057">
    <property type="entry name" value="Homeodomain-like_sf"/>
</dbReference>
<evidence type="ECO:0000256" key="2">
    <source>
        <dbReference type="ARBA" id="ARBA00023163"/>
    </source>
</evidence>
<proteinExistence type="predicted"/>
<comment type="caution">
    <text evidence="4">The sequence shown here is derived from an EMBL/GenBank/DDBJ whole genome shotgun (WGS) entry which is preliminary data.</text>
</comment>
<feature type="domain" description="HTH araC/xylS-type" evidence="3">
    <location>
        <begin position="1"/>
        <end position="41"/>
    </location>
</feature>
<accession>A0A9X3KHB6</accession>
<dbReference type="Proteomes" id="UP001151309">
    <property type="component" value="Unassembled WGS sequence"/>
</dbReference>
<dbReference type="AlphaFoldDB" id="A0A9X3KHB6"/>
<protein>
    <recommendedName>
        <fullName evidence="3">HTH araC/xylS-type domain-containing protein</fullName>
    </recommendedName>
</protein>
<dbReference type="PANTHER" id="PTHR11019">
    <property type="entry name" value="HTH-TYPE TRANSCRIPTIONAL REGULATOR NIMR"/>
    <property type="match status" value="1"/>
</dbReference>
<keyword evidence="1" id="KW-0805">Transcription regulation</keyword>